<dbReference type="InterPro" id="IPR036236">
    <property type="entry name" value="Znf_C2H2_sf"/>
</dbReference>
<evidence type="ECO:0000256" key="3">
    <source>
        <dbReference type="ARBA" id="ARBA00022737"/>
    </source>
</evidence>
<dbReference type="Proteomes" id="UP000005239">
    <property type="component" value="Unassembled WGS sequence"/>
</dbReference>
<keyword evidence="8" id="KW-0732">Signal</keyword>
<keyword evidence="6" id="KW-0539">Nucleus</keyword>
<dbReference type="PANTHER" id="PTHR24406">
    <property type="entry name" value="TRANSCRIPTIONAL REPRESSOR CTCFL-RELATED"/>
    <property type="match status" value="1"/>
</dbReference>
<keyword evidence="5" id="KW-0862">Zinc</keyword>
<evidence type="ECO:0000256" key="1">
    <source>
        <dbReference type="ARBA" id="ARBA00004123"/>
    </source>
</evidence>
<reference evidence="10" key="1">
    <citation type="journal article" date="2008" name="Nat. Genet.">
        <title>The Pristionchus pacificus genome provides a unique perspective on nematode lifestyle and parasitism.</title>
        <authorList>
            <person name="Dieterich C."/>
            <person name="Clifton S.W."/>
            <person name="Schuster L.N."/>
            <person name="Chinwalla A."/>
            <person name="Delehaunty K."/>
            <person name="Dinkelacker I."/>
            <person name="Fulton L."/>
            <person name="Fulton R."/>
            <person name="Godfrey J."/>
            <person name="Minx P."/>
            <person name="Mitreva M."/>
            <person name="Roeseler W."/>
            <person name="Tian H."/>
            <person name="Witte H."/>
            <person name="Yang S.P."/>
            <person name="Wilson R.K."/>
            <person name="Sommer R.J."/>
        </authorList>
    </citation>
    <scope>NUCLEOTIDE SEQUENCE [LARGE SCALE GENOMIC DNA]</scope>
    <source>
        <strain evidence="10">PS312</strain>
    </source>
</reference>
<keyword evidence="10" id="KW-1185">Reference proteome</keyword>
<evidence type="ECO:0000256" key="2">
    <source>
        <dbReference type="ARBA" id="ARBA00022723"/>
    </source>
</evidence>
<keyword evidence="3" id="KW-0677">Repeat</keyword>
<dbReference type="EnsemblMetazoa" id="PPA40011.1">
    <property type="protein sequence ID" value="PPA40011.1"/>
    <property type="gene ID" value="WBGene00278380"/>
</dbReference>
<evidence type="ECO:0000313" key="10">
    <source>
        <dbReference type="Proteomes" id="UP000005239"/>
    </source>
</evidence>
<keyword evidence="4" id="KW-0863">Zinc-finger</keyword>
<evidence type="ECO:0000256" key="4">
    <source>
        <dbReference type="ARBA" id="ARBA00022771"/>
    </source>
</evidence>
<dbReference type="FunFam" id="3.30.160.60:FF:003183">
    <property type="entry name" value="KLUmpfuss related"/>
    <property type="match status" value="1"/>
</dbReference>
<protein>
    <submittedName>
        <fullName evidence="9">C2H2-type domain-containing protein</fullName>
    </submittedName>
</protein>
<feature type="compositionally biased region" description="Acidic residues" evidence="7">
    <location>
        <begin position="243"/>
        <end position="258"/>
    </location>
</feature>
<feature type="region of interest" description="Disordered" evidence="7">
    <location>
        <begin position="196"/>
        <end position="258"/>
    </location>
</feature>
<feature type="chain" id="PRO_5043343805" evidence="8">
    <location>
        <begin position="21"/>
        <end position="258"/>
    </location>
</feature>
<evidence type="ECO:0000256" key="8">
    <source>
        <dbReference type="SAM" id="SignalP"/>
    </source>
</evidence>
<dbReference type="InterPro" id="IPR013087">
    <property type="entry name" value="Znf_C2H2_type"/>
</dbReference>
<dbReference type="OrthoDB" id="10018191at2759"/>
<name>A0A2A6BIN4_PRIPA</name>
<accession>A0A8R1UVP6</accession>
<organism evidence="9 10">
    <name type="scientific">Pristionchus pacificus</name>
    <name type="common">Parasitic nematode worm</name>
    <dbReference type="NCBI Taxonomy" id="54126"/>
    <lineage>
        <taxon>Eukaryota</taxon>
        <taxon>Metazoa</taxon>
        <taxon>Ecdysozoa</taxon>
        <taxon>Nematoda</taxon>
        <taxon>Chromadorea</taxon>
        <taxon>Rhabditida</taxon>
        <taxon>Rhabditina</taxon>
        <taxon>Diplogasteromorpha</taxon>
        <taxon>Diplogasteroidea</taxon>
        <taxon>Neodiplogasteridae</taxon>
        <taxon>Pristionchus</taxon>
    </lineage>
</organism>
<evidence type="ECO:0000256" key="5">
    <source>
        <dbReference type="ARBA" id="ARBA00022833"/>
    </source>
</evidence>
<accession>A0A2A6BIN4</accession>
<dbReference type="GO" id="GO:0005634">
    <property type="term" value="C:nucleus"/>
    <property type="evidence" value="ECO:0007669"/>
    <property type="project" value="UniProtKB-SubCell"/>
</dbReference>
<dbReference type="SUPFAM" id="SSF57667">
    <property type="entry name" value="beta-beta-alpha zinc fingers"/>
    <property type="match status" value="1"/>
</dbReference>
<proteinExistence type="predicted"/>
<evidence type="ECO:0000313" key="9">
    <source>
        <dbReference type="EnsemblMetazoa" id="PPA40011.1"/>
    </source>
</evidence>
<feature type="signal peptide" evidence="8">
    <location>
        <begin position="1"/>
        <end position="20"/>
    </location>
</feature>
<comment type="subcellular location">
    <subcellularLocation>
        <location evidence="1">Nucleus</location>
    </subcellularLocation>
</comment>
<dbReference type="InterPro" id="IPR050888">
    <property type="entry name" value="ZnF_C2H2-type_TF"/>
</dbReference>
<sequence>MWSSLYAATAAATAAPAAAAAQPLFILLPSTSTLPTAASAVIDQPQPAQATPCPTALSTSSEAITQLRQQPSSIKTCKSTVVDDESEDLPIDDSTSKQFWCATCKKDFGRADILSTLSRKKNVFRDTDGGTRAKSRSSAISAIDSSPEVTIFDRIDGHYAFAHCWKIIDCSTHSGEKPYACELCDYKARRRDVLTRHMSARHQTSTGTKKKRRRSSSAQSENRATLKHERSASLDSQIVNEASENEDEEIEDELIDVV</sequence>
<evidence type="ECO:0000256" key="6">
    <source>
        <dbReference type="ARBA" id="ARBA00023242"/>
    </source>
</evidence>
<gene>
    <name evidence="9" type="primary">WBGene00278380</name>
</gene>
<keyword evidence="2" id="KW-0479">Metal-binding</keyword>
<dbReference type="GO" id="GO:0008270">
    <property type="term" value="F:zinc ion binding"/>
    <property type="evidence" value="ECO:0007669"/>
    <property type="project" value="UniProtKB-KW"/>
</dbReference>
<dbReference type="AlphaFoldDB" id="A0A2A6BIN4"/>
<reference evidence="9" key="2">
    <citation type="submission" date="2022-06" db="UniProtKB">
        <authorList>
            <consortium name="EnsemblMetazoa"/>
        </authorList>
    </citation>
    <scope>IDENTIFICATION</scope>
    <source>
        <strain evidence="9">PS312</strain>
    </source>
</reference>
<dbReference type="SMART" id="SM00355">
    <property type="entry name" value="ZnF_C2H2"/>
    <property type="match status" value="1"/>
</dbReference>
<dbReference type="Gene3D" id="3.30.160.60">
    <property type="entry name" value="Classic Zinc Finger"/>
    <property type="match status" value="1"/>
</dbReference>
<evidence type="ECO:0000256" key="7">
    <source>
        <dbReference type="SAM" id="MobiDB-lite"/>
    </source>
</evidence>